<dbReference type="OMA" id="HEYENQE"/>
<reference evidence="2 3" key="1">
    <citation type="journal article" date="2019" name="Sci. Rep.">
        <title>Nanopore sequencing improves the draft genome of the human pathogenic amoeba Naegleria fowleri.</title>
        <authorList>
            <person name="Liechti N."/>
            <person name="Schurch N."/>
            <person name="Bruggmann R."/>
            <person name="Wittwer M."/>
        </authorList>
    </citation>
    <scope>NUCLEOTIDE SEQUENCE [LARGE SCALE GENOMIC DNA]</scope>
    <source>
        <strain evidence="2 3">ATCC 30894</strain>
    </source>
</reference>
<proteinExistence type="predicted"/>
<dbReference type="GeneID" id="68117228"/>
<feature type="region of interest" description="Disordered" evidence="1">
    <location>
        <begin position="250"/>
        <end position="271"/>
    </location>
</feature>
<accession>A0A6A5BCI3</accession>
<sequence>MKASRLSQEDRRKKSNNSLFQEKFKEKISIVNKDGTTTKVTTGEIEKINTTKQNTANSSNSSKYSSRVSSSKTSLTEKLENITSPFKPLYKIPNSPTVQQPKIATGSVEETHVLVLSHSQDDMSNPPSTGELSDYRKDQDNNNRTETPSSYYSSRESTASSSRRRKKPIITAKQFQSMIGEMKKQNITLDSSNNEITLTGLKKVQPLPIENLCTFENNSCDISDIGSPISSHPSLRNNSYSAIHGISTKKDDDDFEEQNHHQSNGYATKQKREITYKPYSLEDYNKIQKQGYIKLGGLGADLHNEKLIEKKEKINKIKEYAKEIAQINNSKISKQKAEGKPPFKSKTPEEPSSREKAKEFASKIPKPKSKRQSQRAEKENDEPQPLTELEMLELQHEKDREWLKKEFSIR</sequence>
<gene>
    <name evidence="2" type="ORF">FDP41_010013</name>
</gene>
<dbReference type="EMBL" id="VFQX01000074">
    <property type="protein sequence ID" value="KAF0971790.1"/>
    <property type="molecule type" value="Genomic_DNA"/>
</dbReference>
<dbReference type="VEuPathDB" id="AmoebaDB:FDP41_010013"/>
<dbReference type="Pfam" id="PF15261">
    <property type="entry name" value="JHY"/>
    <property type="match status" value="1"/>
</dbReference>
<dbReference type="VEuPathDB" id="AmoebaDB:NfTy_081830"/>
<dbReference type="Proteomes" id="UP000444721">
    <property type="component" value="Unassembled WGS sequence"/>
</dbReference>
<feature type="compositionally biased region" description="Basic and acidic residues" evidence="1">
    <location>
        <begin position="335"/>
        <end position="361"/>
    </location>
</feature>
<feature type="compositionally biased region" description="Low complexity" evidence="1">
    <location>
        <begin position="58"/>
        <end position="74"/>
    </location>
</feature>
<feature type="compositionally biased region" description="Basic and acidic residues" evidence="1">
    <location>
        <begin position="250"/>
        <end position="260"/>
    </location>
</feature>
<organism evidence="2 3">
    <name type="scientific">Naegleria fowleri</name>
    <name type="common">Brain eating amoeba</name>
    <dbReference type="NCBI Taxonomy" id="5763"/>
    <lineage>
        <taxon>Eukaryota</taxon>
        <taxon>Discoba</taxon>
        <taxon>Heterolobosea</taxon>
        <taxon>Tetramitia</taxon>
        <taxon>Eutetramitia</taxon>
        <taxon>Vahlkampfiidae</taxon>
        <taxon>Naegleria</taxon>
    </lineage>
</organism>
<feature type="region of interest" description="Disordered" evidence="1">
    <location>
        <begin position="328"/>
        <end position="395"/>
    </location>
</feature>
<evidence type="ECO:0000256" key="1">
    <source>
        <dbReference type="SAM" id="MobiDB-lite"/>
    </source>
</evidence>
<dbReference type="VEuPathDB" id="AmoebaDB:NF0043270"/>
<dbReference type="OrthoDB" id="10057281at2759"/>
<feature type="compositionally biased region" description="Basic and acidic residues" evidence="1">
    <location>
        <begin position="133"/>
        <end position="143"/>
    </location>
</feature>
<feature type="region of interest" description="Disordered" evidence="1">
    <location>
        <begin position="1"/>
        <end position="169"/>
    </location>
</feature>
<dbReference type="AlphaFoldDB" id="A0A6A5BCI3"/>
<protein>
    <submittedName>
        <fullName evidence="2">Uncharacterized protein</fullName>
    </submittedName>
</protein>
<feature type="compositionally biased region" description="Low complexity" evidence="1">
    <location>
        <begin position="144"/>
        <end position="161"/>
    </location>
</feature>
<dbReference type="RefSeq" id="XP_044556506.1">
    <property type="nucleotide sequence ID" value="XM_044700266.1"/>
</dbReference>
<comment type="caution">
    <text evidence="2">The sequence shown here is derived from an EMBL/GenBank/DDBJ whole genome shotgun (WGS) entry which is preliminary data.</text>
</comment>
<evidence type="ECO:0000313" key="2">
    <source>
        <dbReference type="EMBL" id="KAF0971790.1"/>
    </source>
</evidence>
<feature type="compositionally biased region" description="Polar residues" evidence="1">
    <location>
        <begin position="122"/>
        <end position="131"/>
    </location>
</feature>
<name>A0A6A5BCI3_NAEFO</name>
<evidence type="ECO:0000313" key="3">
    <source>
        <dbReference type="Proteomes" id="UP000444721"/>
    </source>
</evidence>
<dbReference type="InterPro" id="IPR027968">
    <property type="entry name" value="JHY"/>
</dbReference>
<keyword evidence="3" id="KW-1185">Reference proteome</keyword>